<feature type="compositionally biased region" description="Pro residues" evidence="1">
    <location>
        <begin position="244"/>
        <end position="260"/>
    </location>
</feature>
<sequence>MSTSILDVKQIKQEPQPSQDSIDNPGIPLLGSAKLHPKIETDFIVTKCDTDIKKVTAVKPLSIFSSCSVISSNHSSLDQNISQSVKEESKQAQVFAEYQKQQPLQHELVGNRSYHVLNVPLLPPPPPPTSPLISTDRKFVVKAEQDPITTSDHSILTHHRFHHNFLPIEEENNHLNLLATVAQEFGNEIGLIKPHRAFPQTFDTYEFKEEPLDKIDPFGHQHLLSSEESKLKSTAPSSVVIPSALPPAPPSSPPPPPPVVAPIVLRIPQIKPLTTPEKEKTKLKKPKSSKKKK</sequence>
<keyword evidence="3" id="KW-1185">Reference proteome</keyword>
<dbReference type="EMBL" id="CAJVCH010403095">
    <property type="protein sequence ID" value="CAG7817779.1"/>
    <property type="molecule type" value="Genomic_DNA"/>
</dbReference>
<protein>
    <submittedName>
        <fullName evidence="2">Uncharacterized protein</fullName>
    </submittedName>
</protein>
<feature type="compositionally biased region" description="Polar residues" evidence="1">
    <location>
        <begin position="13"/>
        <end position="22"/>
    </location>
</feature>
<evidence type="ECO:0000313" key="3">
    <source>
        <dbReference type="Proteomes" id="UP000708208"/>
    </source>
</evidence>
<gene>
    <name evidence="2" type="ORF">AFUS01_LOCUS28325</name>
</gene>
<feature type="region of interest" description="Disordered" evidence="1">
    <location>
        <begin position="227"/>
        <end position="293"/>
    </location>
</feature>
<comment type="caution">
    <text evidence="2">The sequence shown here is derived from an EMBL/GenBank/DDBJ whole genome shotgun (WGS) entry which is preliminary data.</text>
</comment>
<feature type="non-terminal residue" evidence="2">
    <location>
        <position position="293"/>
    </location>
</feature>
<feature type="compositionally biased region" description="Basic residues" evidence="1">
    <location>
        <begin position="281"/>
        <end position="293"/>
    </location>
</feature>
<accession>A0A8J2KRV5</accession>
<dbReference type="Proteomes" id="UP000708208">
    <property type="component" value="Unassembled WGS sequence"/>
</dbReference>
<reference evidence="2" key="1">
    <citation type="submission" date="2021-06" db="EMBL/GenBank/DDBJ databases">
        <authorList>
            <person name="Hodson N. C."/>
            <person name="Mongue J. A."/>
            <person name="Jaron S. K."/>
        </authorList>
    </citation>
    <scope>NUCLEOTIDE SEQUENCE</scope>
</reference>
<feature type="compositionally biased region" description="Low complexity" evidence="1">
    <location>
        <begin position="232"/>
        <end position="243"/>
    </location>
</feature>
<organism evidence="2 3">
    <name type="scientific">Allacma fusca</name>
    <dbReference type="NCBI Taxonomy" id="39272"/>
    <lineage>
        <taxon>Eukaryota</taxon>
        <taxon>Metazoa</taxon>
        <taxon>Ecdysozoa</taxon>
        <taxon>Arthropoda</taxon>
        <taxon>Hexapoda</taxon>
        <taxon>Collembola</taxon>
        <taxon>Symphypleona</taxon>
        <taxon>Sminthuridae</taxon>
        <taxon>Allacma</taxon>
    </lineage>
</organism>
<dbReference type="AlphaFoldDB" id="A0A8J2KRV5"/>
<proteinExistence type="predicted"/>
<evidence type="ECO:0000256" key="1">
    <source>
        <dbReference type="SAM" id="MobiDB-lite"/>
    </source>
</evidence>
<feature type="region of interest" description="Disordered" evidence="1">
    <location>
        <begin position="1"/>
        <end position="26"/>
    </location>
</feature>
<feature type="compositionally biased region" description="Low complexity" evidence="1">
    <location>
        <begin position="261"/>
        <end position="275"/>
    </location>
</feature>
<name>A0A8J2KRV5_9HEXA</name>
<evidence type="ECO:0000313" key="2">
    <source>
        <dbReference type="EMBL" id="CAG7817779.1"/>
    </source>
</evidence>